<dbReference type="SUPFAM" id="SSF47240">
    <property type="entry name" value="Ferritin-like"/>
    <property type="match status" value="1"/>
</dbReference>
<dbReference type="Pfam" id="PF00210">
    <property type="entry name" value="Ferritin"/>
    <property type="match status" value="1"/>
</dbReference>
<dbReference type="AlphaFoldDB" id="A0A8J5ZV86"/>
<sequence length="183" mass="21556">MTTPAPSQVRQNYHPDCEATTNIHINLEMYASYVYQSMAFYFDRDDVAQKHFVQYFRKLSAEKKGRAEKLMELQNLRGARIRLHEVQKPEHDSWHNSVKALECAMHLEKSINQNLLDLHQLATDMKDAHLRDFLERYFLNGQAKTIKELGDHLTNLRKMRATEDGMAEYLFNKLTLADNFKKH</sequence>
<dbReference type="PROSITE" id="PS50905">
    <property type="entry name" value="FERRITIN_LIKE"/>
    <property type="match status" value="1"/>
</dbReference>
<dbReference type="GO" id="GO:0008199">
    <property type="term" value="F:ferric iron binding"/>
    <property type="evidence" value="ECO:0007669"/>
    <property type="project" value="InterPro"/>
</dbReference>
<dbReference type="InterPro" id="IPR009040">
    <property type="entry name" value="Ferritin-like_diiron"/>
</dbReference>
<evidence type="ECO:0000313" key="9">
    <source>
        <dbReference type="EMBL" id="KAG8508075.1"/>
    </source>
</evidence>
<comment type="function">
    <text evidence="6">Stores iron in a soluble, non-toxic, readily available form. Important for iron homeostasis. Iron is taken up in the ferrous form and deposited as ferric hydroxides after oxidation.</text>
</comment>
<dbReference type="Proteomes" id="UP000700334">
    <property type="component" value="Unassembled WGS sequence"/>
</dbReference>
<evidence type="ECO:0000256" key="1">
    <source>
        <dbReference type="ARBA" id="ARBA00007513"/>
    </source>
</evidence>
<dbReference type="InterPro" id="IPR008331">
    <property type="entry name" value="Ferritin_DPS_dom"/>
</dbReference>
<keyword evidence="3 5" id="KW-0479">Metal-binding</keyword>
<keyword evidence="2 6" id="KW-0409">Iron storage</keyword>
<reference evidence="8" key="1">
    <citation type="journal article" date="2021" name="Evol. Appl.">
        <title>The genome of the Pyrenean desman and the effects of bottlenecks and inbreeding on the genomic landscape of an endangered species.</title>
        <authorList>
            <person name="Escoda L."/>
            <person name="Castresana J."/>
        </authorList>
    </citation>
    <scope>NUCLEOTIDE SEQUENCE</scope>
    <source>
        <strain evidence="8">IBE-C5619</strain>
    </source>
</reference>
<keyword evidence="4 5" id="KW-0408">Iron</keyword>
<evidence type="ECO:0000313" key="8">
    <source>
        <dbReference type="EMBL" id="KAG8508021.1"/>
    </source>
</evidence>
<proteinExistence type="inferred from homology"/>
<feature type="binding site" evidence="5">
    <location>
        <position position="28"/>
    </location>
    <ligand>
        <name>Fe cation</name>
        <dbReference type="ChEBI" id="CHEBI:24875"/>
        <label>1</label>
    </ligand>
</feature>
<feature type="binding site" evidence="5">
    <location>
        <position position="108"/>
    </location>
    <ligand>
        <name>Fe cation</name>
        <dbReference type="ChEBI" id="CHEBI:24875"/>
        <label>2</label>
    </ligand>
</feature>
<dbReference type="InterPro" id="IPR009078">
    <property type="entry name" value="Ferritin-like_SF"/>
</dbReference>
<evidence type="ECO:0000259" key="7">
    <source>
        <dbReference type="PROSITE" id="PS50905"/>
    </source>
</evidence>
<dbReference type="InterPro" id="IPR012347">
    <property type="entry name" value="Ferritin-like"/>
</dbReference>
<keyword evidence="10" id="KW-1185">Reference proteome</keyword>
<evidence type="ECO:0000256" key="6">
    <source>
        <dbReference type="RuleBase" id="RU361145"/>
    </source>
</evidence>
<dbReference type="EMBL" id="JAGFMF010012069">
    <property type="protein sequence ID" value="KAG8508075.1"/>
    <property type="molecule type" value="Genomic_DNA"/>
</dbReference>
<comment type="caution">
    <text evidence="8">The sequence shown here is derived from an EMBL/GenBank/DDBJ whole genome shotgun (WGS) entry which is preliminary data.</text>
</comment>
<dbReference type="GO" id="GO:0005737">
    <property type="term" value="C:cytoplasm"/>
    <property type="evidence" value="ECO:0007669"/>
    <property type="project" value="TreeGrafter"/>
</dbReference>
<dbReference type="PANTHER" id="PTHR11431:SF97">
    <property type="entry name" value="FERRITIN HEAVY POLYPEPTIDE-LIKE 17-RELATED"/>
    <property type="match status" value="1"/>
</dbReference>
<name>A0A8J5ZV86_GALPY</name>
<dbReference type="CDD" id="cd01056">
    <property type="entry name" value="Euk_Ferritin"/>
    <property type="match status" value="1"/>
</dbReference>
<dbReference type="GO" id="GO:0006879">
    <property type="term" value="P:intracellular iron ion homeostasis"/>
    <property type="evidence" value="ECO:0007669"/>
    <property type="project" value="UniProtKB-KW"/>
</dbReference>
<dbReference type="InterPro" id="IPR001519">
    <property type="entry name" value="Ferritin"/>
</dbReference>
<evidence type="ECO:0000256" key="4">
    <source>
        <dbReference type="ARBA" id="ARBA00023004"/>
    </source>
</evidence>
<organism evidence="8 10">
    <name type="scientific">Galemys pyrenaicus</name>
    <name type="common">Iberian desman</name>
    <name type="synonym">Pyrenean desman</name>
    <dbReference type="NCBI Taxonomy" id="202257"/>
    <lineage>
        <taxon>Eukaryota</taxon>
        <taxon>Metazoa</taxon>
        <taxon>Chordata</taxon>
        <taxon>Craniata</taxon>
        <taxon>Vertebrata</taxon>
        <taxon>Euteleostomi</taxon>
        <taxon>Mammalia</taxon>
        <taxon>Eutheria</taxon>
        <taxon>Laurasiatheria</taxon>
        <taxon>Eulipotyphla</taxon>
        <taxon>Talpidae</taxon>
        <taxon>Galemys</taxon>
    </lineage>
</organism>
<protein>
    <recommendedName>
        <fullName evidence="6">Ferritin</fullName>
    </recommendedName>
</protein>
<dbReference type="FunFam" id="1.20.1260.10:FF:000002">
    <property type="entry name" value="Ferritin, mitochondrial"/>
    <property type="match status" value="1"/>
</dbReference>
<evidence type="ECO:0000256" key="5">
    <source>
        <dbReference type="PIRSR" id="PIRSR601519-1"/>
    </source>
</evidence>
<evidence type="ECO:0000256" key="3">
    <source>
        <dbReference type="ARBA" id="ARBA00022723"/>
    </source>
</evidence>
<dbReference type="EMBL" id="JAGFMF010012069">
    <property type="protein sequence ID" value="KAG8508021.1"/>
    <property type="molecule type" value="Genomic_DNA"/>
</dbReference>
<dbReference type="GO" id="GO:0008198">
    <property type="term" value="F:ferrous iron binding"/>
    <property type="evidence" value="ECO:0007669"/>
    <property type="project" value="TreeGrafter"/>
</dbReference>
<accession>A0A8J5ZV86</accession>
<feature type="binding site" evidence="5">
    <location>
        <position position="142"/>
    </location>
    <ligand>
        <name>Fe cation</name>
        <dbReference type="ChEBI" id="CHEBI:24875"/>
        <label>2</label>
    </ligand>
</feature>
<dbReference type="OrthoDB" id="186462at2759"/>
<dbReference type="Gene3D" id="1.20.1260.10">
    <property type="match status" value="1"/>
</dbReference>
<feature type="domain" description="Ferritin-like diiron" evidence="7">
    <location>
        <begin position="11"/>
        <end position="160"/>
    </location>
</feature>
<dbReference type="GO" id="GO:0006826">
    <property type="term" value="P:iron ion transport"/>
    <property type="evidence" value="ECO:0007669"/>
    <property type="project" value="InterPro"/>
</dbReference>
<evidence type="ECO:0000256" key="2">
    <source>
        <dbReference type="ARBA" id="ARBA00022434"/>
    </source>
</evidence>
<comment type="similarity">
    <text evidence="1 6">Belongs to the ferritin family.</text>
</comment>
<gene>
    <name evidence="8" type="ORF">J0S82_001523</name>
    <name evidence="9" type="ORF">J0S82_001577</name>
</gene>
<evidence type="ECO:0000313" key="10">
    <source>
        <dbReference type="Proteomes" id="UP000700334"/>
    </source>
</evidence>
<dbReference type="PANTHER" id="PTHR11431">
    <property type="entry name" value="FERRITIN"/>
    <property type="match status" value="1"/>
</dbReference>